<sequence>MTNHVLHNINGEVIAELQANGTAIRDAQQFLEIMMNLPADKIVIHKACLDESFFDLRSGLAGEVLQKVANYSRQLGIVGDFSVYESKSLRDFIYESNKSNTVAFVSTLDAALKKLSA</sequence>
<gene>
    <name evidence="2" type="ORF">D4L85_07325</name>
</gene>
<dbReference type="OrthoDB" id="8595425at2"/>
<evidence type="ECO:0000259" key="1">
    <source>
        <dbReference type="Pfam" id="PF13788"/>
    </source>
</evidence>
<reference evidence="3" key="1">
    <citation type="submission" date="2018-09" db="EMBL/GenBank/DDBJ databases">
        <title>Chryseolinea sp. KIS68-18 isolated from soil.</title>
        <authorList>
            <person name="Weon H.-Y."/>
            <person name="Kwon S.-W."/>
            <person name="Lee S.A."/>
        </authorList>
    </citation>
    <scope>NUCLEOTIDE SEQUENCE [LARGE SCALE GENOMIC DNA]</scope>
    <source>
        <strain evidence="3">KIS68-18</strain>
    </source>
</reference>
<evidence type="ECO:0000313" key="2">
    <source>
        <dbReference type="EMBL" id="AYB35442.1"/>
    </source>
</evidence>
<dbReference type="EMBL" id="CP032382">
    <property type="protein sequence ID" value="AYB35442.1"/>
    <property type="molecule type" value="Genomic_DNA"/>
</dbReference>
<accession>A0A385SX38</accession>
<dbReference type="AlphaFoldDB" id="A0A385SX38"/>
<feature type="domain" description="DUF4180" evidence="1">
    <location>
        <begin position="10"/>
        <end position="115"/>
    </location>
</feature>
<organism evidence="2 3">
    <name type="scientific">Chryseolinea soli</name>
    <dbReference type="NCBI Taxonomy" id="2321403"/>
    <lineage>
        <taxon>Bacteria</taxon>
        <taxon>Pseudomonadati</taxon>
        <taxon>Bacteroidota</taxon>
        <taxon>Cytophagia</taxon>
        <taxon>Cytophagales</taxon>
        <taxon>Fulvivirgaceae</taxon>
        <taxon>Chryseolinea</taxon>
    </lineage>
</organism>
<dbReference type="Proteomes" id="UP000266183">
    <property type="component" value="Chromosome"/>
</dbReference>
<dbReference type="Pfam" id="PF13788">
    <property type="entry name" value="DUF4180"/>
    <property type="match status" value="1"/>
</dbReference>
<dbReference type="KEGG" id="chk:D4L85_07325"/>
<keyword evidence="3" id="KW-1185">Reference proteome</keyword>
<protein>
    <submittedName>
        <fullName evidence="2">DUF4180 domain-containing protein</fullName>
    </submittedName>
</protein>
<evidence type="ECO:0000313" key="3">
    <source>
        <dbReference type="Proteomes" id="UP000266183"/>
    </source>
</evidence>
<dbReference type="RefSeq" id="WP_119758688.1">
    <property type="nucleotide sequence ID" value="NZ_CP032382.1"/>
</dbReference>
<name>A0A385SX38_9BACT</name>
<dbReference type="InterPro" id="IPR025438">
    <property type="entry name" value="DUF4180"/>
</dbReference>
<proteinExistence type="predicted"/>